<sequence>MDAEGAQQAQTTEVLKPSGEDCEVCGTEMYGLHCKLVCPNCGYRRDCSDP</sequence>
<reference evidence="1" key="1">
    <citation type="submission" date="2020-02" db="EMBL/GenBank/DDBJ databases">
        <authorList>
            <person name="Meier V. D."/>
        </authorList>
    </citation>
    <scope>NUCLEOTIDE SEQUENCE</scope>
    <source>
        <strain evidence="1">AVDCRST_MAG58</strain>
    </source>
</reference>
<name>A0A6J4R3K9_9ACTN</name>
<dbReference type="EMBL" id="CADCVF010000060">
    <property type="protein sequence ID" value="CAA9463185.1"/>
    <property type="molecule type" value="Genomic_DNA"/>
</dbReference>
<accession>A0A6J4R3K9</accession>
<dbReference type="AlphaFoldDB" id="A0A6J4R3K9"/>
<gene>
    <name evidence="1" type="ORF">AVDCRST_MAG58-2880</name>
</gene>
<evidence type="ECO:0000313" key="1">
    <source>
        <dbReference type="EMBL" id="CAA9463185.1"/>
    </source>
</evidence>
<proteinExistence type="predicted"/>
<protein>
    <submittedName>
        <fullName evidence="1">Uncharacterized protein</fullName>
    </submittedName>
</protein>
<organism evidence="1">
    <name type="scientific">uncultured Rubrobacteraceae bacterium</name>
    <dbReference type="NCBI Taxonomy" id="349277"/>
    <lineage>
        <taxon>Bacteria</taxon>
        <taxon>Bacillati</taxon>
        <taxon>Actinomycetota</taxon>
        <taxon>Rubrobacteria</taxon>
        <taxon>Rubrobacterales</taxon>
        <taxon>Rubrobacteraceae</taxon>
        <taxon>environmental samples</taxon>
    </lineage>
</organism>